<dbReference type="PROSITE" id="PS50853">
    <property type="entry name" value="FN3"/>
    <property type="match status" value="1"/>
</dbReference>
<organism evidence="4 5">
    <name type="scientific">Kordia aestuariivivens</name>
    <dbReference type="NCBI Taxonomy" id="2759037"/>
    <lineage>
        <taxon>Bacteria</taxon>
        <taxon>Pseudomonadati</taxon>
        <taxon>Bacteroidota</taxon>
        <taxon>Flavobacteriia</taxon>
        <taxon>Flavobacteriales</taxon>
        <taxon>Flavobacteriaceae</taxon>
        <taxon>Kordia</taxon>
    </lineage>
</organism>
<evidence type="ECO:0000256" key="1">
    <source>
        <dbReference type="ARBA" id="ARBA00022729"/>
    </source>
</evidence>
<keyword evidence="1 2" id="KW-0732">Signal</keyword>
<evidence type="ECO:0000313" key="4">
    <source>
        <dbReference type="EMBL" id="MBC8753307.1"/>
    </source>
</evidence>
<dbReference type="InterPro" id="IPR026444">
    <property type="entry name" value="Secre_tail"/>
</dbReference>
<dbReference type="NCBIfam" id="TIGR04183">
    <property type="entry name" value="Por_Secre_tail"/>
    <property type="match status" value="1"/>
</dbReference>
<dbReference type="Gene3D" id="2.60.40.10">
    <property type="entry name" value="Immunoglobulins"/>
    <property type="match status" value="1"/>
</dbReference>
<keyword evidence="5" id="KW-1185">Reference proteome</keyword>
<protein>
    <submittedName>
        <fullName evidence="4">T9SS type A sorting domain-containing protein</fullName>
    </submittedName>
</protein>
<name>A0ABR7Q461_9FLAO</name>
<feature type="chain" id="PRO_5047327196" evidence="2">
    <location>
        <begin position="21"/>
        <end position="514"/>
    </location>
</feature>
<dbReference type="Proteomes" id="UP000619238">
    <property type="component" value="Unassembled WGS sequence"/>
</dbReference>
<gene>
    <name evidence="4" type="ORF">H2O64_01405</name>
</gene>
<evidence type="ECO:0000313" key="5">
    <source>
        <dbReference type="Proteomes" id="UP000619238"/>
    </source>
</evidence>
<sequence length="514" mass="55615">MKKITLLLFCFLIFTYTGVAQDTCAGATPITAGTHNVVAVNGTEGTTLICSGGTTTAAAAEWYTYTPLASGSATVSSNILPANTNGDTRIQIYEGTCGALVCVSGNDDVDYPGGNYLSEVTFNTVANTTYYIVWDNRWSSFGFEFTLTEAAAVCIDPSAFVGNGATSTTFDLGWTDTNTGTPTWEIEWGADAFTQGTGTLVSNIATPNYVFMGLTPNTNYDFFIRTNCGGSNGDSGWVGPIGFRSERDCSASATFPFSQSFVDGTILDCWETEDADMMSPVWSYNTDTNDLDGDGTNDSFMVVFPQAVTEVAKDDWIFSKKMDMTTANTYGIDVLYNAFDLNTVSDESFELYITDGQSSTAIYQSLLGTYTGITQAGVFGDTGGNDLITQAYTASETFTPPSDGTYYVALRATATNSPNLFMFLNLSVSETLGVEEFNADNFRHFINYDTKVMTMEASENMSNFILFNSLGQQILNSKLTTQTHEVDLTTINAGIYFAKVSIGNKTKTFKILMK</sequence>
<feature type="domain" description="Fibronectin type-III" evidence="3">
    <location>
        <begin position="156"/>
        <end position="248"/>
    </location>
</feature>
<dbReference type="EMBL" id="JACGWS010000001">
    <property type="protein sequence ID" value="MBC8753307.1"/>
    <property type="molecule type" value="Genomic_DNA"/>
</dbReference>
<dbReference type="RefSeq" id="WP_187560346.1">
    <property type="nucleotide sequence ID" value="NZ_JACGWS010000001.1"/>
</dbReference>
<proteinExistence type="predicted"/>
<evidence type="ECO:0000259" key="3">
    <source>
        <dbReference type="PROSITE" id="PS50853"/>
    </source>
</evidence>
<dbReference type="InterPro" id="IPR003961">
    <property type="entry name" value="FN3_dom"/>
</dbReference>
<feature type="signal peptide" evidence="2">
    <location>
        <begin position="1"/>
        <end position="20"/>
    </location>
</feature>
<accession>A0ABR7Q461</accession>
<evidence type="ECO:0000256" key="2">
    <source>
        <dbReference type="SAM" id="SignalP"/>
    </source>
</evidence>
<dbReference type="SUPFAM" id="SSF49265">
    <property type="entry name" value="Fibronectin type III"/>
    <property type="match status" value="1"/>
</dbReference>
<comment type="caution">
    <text evidence="4">The sequence shown here is derived from an EMBL/GenBank/DDBJ whole genome shotgun (WGS) entry which is preliminary data.</text>
</comment>
<reference evidence="4 5" key="1">
    <citation type="submission" date="2020-07" db="EMBL/GenBank/DDBJ databases">
        <title>Description of Kordia aestuariivivens sp. nov., isolated from a tidal flat.</title>
        <authorList>
            <person name="Park S."/>
            <person name="Yoon J.-H."/>
        </authorList>
    </citation>
    <scope>NUCLEOTIDE SEQUENCE [LARGE SCALE GENOMIC DNA]</scope>
    <source>
        <strain evidence="4 5">YSTF-M3</strain>
    </source>
</reference>
<dbReference type="InterPro" id="IPR013783">
    <property type="entry name" value="Ig-like_fold"/>
</dbReference>
<dbReference type="InterPro" id="IPR036116">
    <property type="entry name" value="FN3_sf"/>
</dbReference>